<dbReference type="InterPro" id="IPR008920">
    <property type="entry name" value="TF_FadR/GntR_C"/>
</dbReference>
<evidence type="ECO:0000256" key="1">
    <source>
        <dbReference type="ARBA" id="ARBA00023015"/>
    </source>
</evidence>
<dbReference type="SMART" id="SM00895">
    <property type="entry name" value="FCD"/>
    <property type="match status" value="1"/>
</dbReference>
<dbReference type="InterPro" id="IPR011711">
    <property type="entry name" value="GntR_C"/>
</dbReference>
<dbReference type="Pfam" id="PF07729">
    <property type="entry name" value="FCD"/>
    <property type="match status" value="1"/>
</dbReference>
<keyword evidence="3" id="KW-0804">Transcription</keyword>
<dbReference type="PANTHER" id="PTHR43537">
    <property type="entry name" value="TRANSCRIPTIONAL REGULATOR, GNTR FAMILY"/>
    <property type="match status" value="1"/>
</dbReference>
<dbReference type="SUPFAM" id="SSF46785">
    <property type="entry name" value="Winged helix' DNA-binding domain"/>
    <property type="match status" value="2"/>
</dbReference>
<protein>
    <submittedName>
        <fullName evidence="5">DNA-binding GntR family transcriptional regulator</fullName>
    </submittedName>
</protein>
<reference evidence="5 6" key="1">
    <citation type="submission" date="2020-08" db="EMBL/GenBank/DDBJ databases">
        <title>Genomic Encyclopedia of Type Strains, Phase IV (KMG-V): Genome sequencing to study the core and pangenomes of soil and plant-associated prokaryotes.</title>
        <authorList>
            <person name="Whitman W."/>
        </authorList>
    </citation>
    <scope>NUCLEOTIDE SEQUENCE [LARGE SCALE GENOMIC DNA]</scope>
    <source>
        <strain evidence="5 6">SEMIA 4064</strain>
    </source>
</reference>
<accession>A0A7W8XTP1</accession>
<dbReference type="GO" id="GO:0003677">
    <property type="term" value="F:DNA binding"/>
    <property type="evidence" value="ECO:0007669"/>
    <property type="project" value="UniProtKB-KW"/>
</dbReference>
<dbReference type="GO" id="GO:0003700">
    <property type="term" value="F:DNA-binding transcription factor activity"/>
    <property type="evidence" value="ECO:0007669"/>
    <property type="project" value="InterPro"/>
</dbReference>
<dbReference type="AlphaFoldDB" id="A0A7W8XTP1"/>
<dbReference type="InterPro" id="IPR000524">
    <property type="entry name" value="Tscrpt_reg_HTH_GntR"/>
</dbReference>
<dbReference type="InterPro" id="IPR036390">
    <property type="entry name" value="WH_DNA-bd_sf"/>
</dbReference>
<sequence length="298" mass="33985">MKTNTLYKRTFNQCLDVLARASPGSALASEPTLASELGVSRTTLRAVLAEFANSGIVALNGRSKVLLRRPRAEDYLSETDLGPLAEIVERKFMTWMVGPDCRPGQSVNALDLARQFGVSTTAIRECLNTFSHFGLLERQSNGRWKALGLTVDFVAELFDMREFMEFRAVERFVALPRDHVAWRMLALLEQEHREMLADIDRRYRDFSDLDHRFHRLVNGTAPNRFFINIQGVMSVIFHYHYQWNKKDERQRNHVAMNEHLAYIAALKSGDLEQARQACGLHLKTARSTLLASVEIASD</sequence>
<evidence type="ECO:0000259" key="4">
    <source>
        <dbReference type="SMART" id="SM00895"/>
    </source>
</evidence>
<proteinExistence type="predicted"/>
<keyword evidence="1" id="KW-0805">Transcription regulation</keyword>
<dbReference type="InterPro" id="IPR036388">
    <property type="entry name" value="WH-like_DNA-bd_sf"/>
</dbReference>
<dbReference type="PANTHER" id="PTHR43537:SF51">
    <property type="entry name" value="HTH-TYPE TRANSCRIPTIONAL REGULATOR LGOR-RELATED"/>
    <property type="match status" value="1"/>
</dbReference>
<dbReference type="EMBL" id="JACHBI010000008">
    <property type="protein sequence ID" value="MBB5575410.1"/>
    <property type="molecule type" value="Genomic_DNA"/>
</dbReference>
<dbReference type="PRINTS" id="PR00035">
    <property type="entry name" value="HTHGNTR"/>
</dbReference>
<name>A0A7W8XTP1_9HYPH</name>
<feature type="domain" description="GntR C-terminal" evidence="4">
    <location>
        <begin position="156"/>
        <end position="284"/>
    </location>
</feature>
<dbReference type="Proteomes" id="UP000549882">
    <property type="component" value="Unassembled WGS sequence"/>
</dbReference>
<comment type="caution">
    <text evidence="5">The sequence shown here is derived from an EMBL/GenBank/DDBJ whole genome shotgun (WGS) entry which is preliminary data.</text>
</comment>
<dbReference type="SUPFAM" id="SSF48008">
    <property type="entry name" value="GntR ligand-binding domain-like"/>
    <property type="match status" value="1"/>
</dbReference>
<evidence type="ECO:0000313" key="5">
    <source>
        <dbReference type="EMBL" id="MBB5575410.1"/>
    </source>
</evidence>
<evidence type="ECO:0000256" key="3">
    <source>
        <dbReference type="ARBA" id="ARBA00023163"/>
    </source>
</evidence>
<keyword evidence="6" id="KW-1185">Reference proteome</keyword>
<evidence type="ECO:0000256" key="2">
    <source>
        <dbReference type="ARBA" id="ARBA00023125"/>
    </source>
</evidence>
<dbReference type="RefSeq" id="WP_183938711.1">
    <property type="nucleotide sequence ID" value="NZ_JACHBI010000008.1"/>
</dbReference>
<dbReference type="Gene3D" id="1.10.10.10">
    <property type="entry name" value="Winged helix-like DNA-binding domain superfamily/Winged helix DNA-binding domain"/>
    <property type="match status" value="2"/>
</dbReference>
<organism evidence="5 6">
    <name type="scientific">Rhizobium paranaense</name>
    <dbReference type="NCBI Taxonomy" id="1650438"/>
    <lineage>
        <taxon>Bacteria</taxon>
        <taxon>Pseudomonadati</taxon>
        <taxon>Pseudomonadota</taxon>
        <taxon>Alphaproteobacteria</taxon>
        <taxon>Hyphomicrobiales</taxon>
        <taxon>Rhizobiaceae</taxon>
        <taxon>Rhizobium/Agrobacterium group</taxon>
        <taxon>Rhizobium</taxon>
    </lineage>
</organism>
<gene>
    <name evidence="5" type="ORF">GGD50_004045</name>
</gene>
<evidence type="ECO:0000313" key="6">
    <source>
        <dbReference type="Proteomes" id="UP000549882"/>
    </source>
</evidence>
<dbReference type="Gene3D" id="1.20.120.530">
    <property type="entry name" value="GntR ligand-binding domain-like"/>
    <property type="match status" value="1"/>
</dbReference>
<keyword evidence="2 5" id="KW-0238">DNA-binding</keyword>